<proteinExistence type="predicted"/>
<protein>
    <submittedName>
        <fullName evidence="1">Uncharacterized protein</fullName>
    </submittedName>
</protein>
<organism evidence="1 2">
    <name type="scientific">Kribbella sindirgiensis</name>
    <dbReference type="NCBI Taxonomy" id="1124744"/>
    <lineage>
        <taxon>Bacteria</taxon>
        <taxon>Bacillati</taxon>
        <taxon>Actinomycetota</taxon>
        <taxon>Actinomycetes</taxon>
        <taxon>Propionibacteriales</taxon>
        <taxon>Kribbellaceae</taxon>
        <taxon>Kribbella</taxon>
    </lineage>
</organism>
<reference evidence="1 2" key="1">
    <citation type="submission" date="2019-02" db="EMBL/GenBank/DDBJ databases">
        <title>Kribbella capetownensis sp. nov. and Kribbella speibonae sp. nov., isolated from soil.</title>
        <authorList>
            <person name="Curtis S.M."/>
            <person name="Norton I."/>
            <person name="Everest G.J."/>
            <person name="Meyers P.R."/>
        </authorList>
    </citation>
    <scope>NUCLEOTIDE SEQUENCE [LARGE SCALE GENOMIC DNA]</scope>
    <source>
        <strain evidence="1 2">DSM 27082</strain>
    </source>
</reference>
<keyword evidence="2" id="KW-1185">Reference proteome</keyword>
<dbReference type="SUPFAM" id="SSF48208">
    <property type="entry name" value="Six-hairpin glycosidases"/>
    <property type="match status" value="1"/>
</dbReference>
<accession>A0A4R0IFF3</accession>
<dbReference type="AlphaFoldDB" id="A0A4R0IFF3"/>
<sequence length="637" mass="70702">MASAACSSGRYVSTRYVATTSEDVVTGTLLCSGSDKSPPVNLKKTRRIGQPVDSRLTSQSEEAKVYLMATIPATLLLEDRAALAMNAVTGLADDDLDGIPFFSANLLARPARMDHGDWDYGSSHGRLTDAILLTRQMTGGKDWDPRWDTIADRYRQRLFALLADDGLTYRQTHPKGHWLPNANLIDQRATLLAMTTAVVAADDPQAQRAADRQVAALKRIAIKERDVWFYPASEYTTAGWPSSNAIDLHLAPDPASFSGRLIMPLLRYHQATGNTDALELCEWFARLIVEKSGVFNADGSFNPARAYRSGHFHTRVGTLEGLARLARHTGDHGLTQFVRRSYDWVLGEATRFGWTPGDLADQQYEHETCSLVDLIGLGTTLAGNGLTEYWAVVERFVRNHLAASQLQDVSWVESAPDRSQDEPGWRTYVDVGERVLGAFCGYGAPNDYVSDVPLGRGHTNDVQACCVGSGVRGLFWAWNSIVTGDHRVTRVNLLLTRGHHAVDVISHLPVEGKVELHVNEPMDELRVRIPDWAGYARLRLQRGADEWTGAERIWAPDGYLSIPKPQPGERITVTFPMVEQTTTELAAGNEFRTTWRGDDVIAIDPPGTSRPMYGDRPEHAGGLREYDLHRPETEWSW</sequence>
<evidence type="ECO:0000313" key="2">
    <source>
        <dbReference type="Proteomes" id="UP000292695"/>
    </source>
</evidence>
<dbReference type="InterPro" id="IPR008928">
    <property type="entry name" value="6-hairpin_glycosidase_sf"/>
</dbReference>
<dbReference type="Proteomes" id="UP000292695">
    <property type="component" value="Unassembled WGS sequence"/>
</dbReference>
<dbReference type="GO" id="GO:0005975">
    <property type="term" value="P:carbohydrate metabolic process"/>
    <property type="evidence" value="ECO:0007669"/>
    <property type="project" value="InterPro"/>
</dbReference>
<dbReference type="EMBL" id="SJKA01000007">
    <property type="protein sequence ID" value="TCC31247.1"/>
    <property type="molecule type" value="Genomic_DNA"/>
</dbReference>
<name>A0A4R0IFF3_9ACTN</name>
<comment type="caution">
    <text evidence="1">The sequence shown here is derived from an EMBL/GenBank/DDBJ whole genome shotgun (WGS) entry which is preliminary data.</text>
</comment>
<dbReference type="OrthoDB" id="2631847at2"/>
<evidence type="ECO:0000313" key="1">
    <source>
        <dbReference type="EMBL" id="TCC31247.1"/>
    </source>
</evidence>
<gene>
    <name evidence="1" type="ORF">E0H50_21415</name>
</gene>